<dbReference type="InParanoid" id="A0A0C3PAL4"/>
<reference evidence="2" key="2">
    <citation type="submission" date="2015-01" db="EMBL/GenBank/DDBJ databases">
        <title>Evolutionary Origins and Diversification of the Mycorrhizal Mutualists.</title>
        <authorList>
            <consortium name="DOE Joint Genome Institute"/>
            <consortium name="Mycorrhizal Genomics Consortium"/>
            <person name="Kohler A."/>
            <person name="Kuo A."/>
            <person name="Nagy L.G."/>
            <person name="Floudas D."/>
            <person name="Copeland A."/>
            <person name="Barry K.W."/>
            <person name="Cichocki N."/>
            <person name="Veneault-Fourrey C."/>
            <person name="LaButti K."/>
            <person name="Lindquist E.A."/>
            <person name="Lipzen A."/>
            <person name="Lundell T."/>
            <person name="Morin E."/>
            <person name="Murat C."/>
            <person name="Riley R."/>
            <person name="Ohm R."/>
            <person name="Sun H."/>
            <person name="Tunlid A."/>
            <person name="Henrissat B."/>
            <person name="Grigoriev I.V."/>
            <person name="Hibbett D.S."/>
            <person name="Martin F."/>
        </authorList>
    </citation>
    <scope>NUCLEOTIDE SEQUENCE [LARGE SCALE GENOMIC DNA]</scope>
    <source>
        <strain evidence="2">Marx 270</strain>
    </source>
</reference>
<name>A0A0C3PAL4_PISTI</name>
<protein>
    <submittedName>
        <fullName evidence="1">Uncharacterized protein</fullName>
    </submittedName>
</protein>
<dbReference type="EMBL" id="KN831969">
    <property type="protein sequence ID" value="KIO04951.1"/>
    <property type="molecule type" value="Genomic_DNA"/>
</dbReference>
<sequence length="75" mass="8361">MATQKSLANYEAKLEVLEKDLLHGVADMTSLNIQIAECHQKVKCFKEALQNQRATLGINGHSDLAMAVYFLHGFI</sequence>
<gene>
    <name evidence="1" type="ORF">M404DRAFT_26012</name>
</gene>
<evidence type="ECO:0000313" key="2">
    <source>
        <dbReference type="Proteomes" id="UP000054217"/>
    </source>
</evidence>
<dbReference type="OrthoDB" id="3237105at2759"/>
<evidence type="ECO:0000313" key="1">
    <source>
        <dbReference type="EMBL" id="KIO04951.1"/>
    </source>
</evidence>
<reference evidence="1 2" key="1">
    <citation type="submission" date="2014-04" db="EMBL/GenBank/DDBJ databases">
        <authorList>
            <consortium name="DOE Joint Genome Institute"/>
            <person name="Kuo A."/>
            <person name="Kohler A."/>
            <person name="Costa M.D."/>
            <person name="Nagy L.G."/>
            <person name="Floudas D."/>
            <person name="Copeland A."/>
            <person name="Barry K.W."/>
            <person name="Cichocki N."/>
            <person name="Veneault-Fourrey C."/>
            <person name="LaButti K."/>
            <person name="Lindquist E.A."/>
            <person name="Lipzen A."/>
            <person name="Lundell T."/>
            <person name="Morin E."/>
            <person name="Murat C."/>
            <person name="Sun H."/>
            <person name="Tunlid A."/>
            <person name="Henrissat B."/>
            <person name="Grigoriev I.V."/>
            <person name="Hibbett D.S."/>
            <person name="Martin F."/>
            <person name="Nordberg H.P."/>
            <person name="Cantor M.N."/>
            <person name="Hua S.X."/>
        </authorList>
    </citation>
    <scope>NUCLEOTIDE SEQUENCE [LARGE SCALE GENOMIC DNA]</scope>
    <source>
        <strain evidence="1 2">Marx 270</strain>
    </source>
</reference>
<dbReference type="AlphaFoldDB" id="A0A0C3PAL4"/>
<keyword evidence="2" id="KW-1185">Reference proteome</keyword>
<accession>A0A0C3PAL4</accession>
<dbReference type="Proteomes" id="UP000054217">
    <property type="component" value="Unassembled WGS sequence"/>
</dbReference>
<dbReference type="HOGENOM" id="CLU_193179_0_0_1"/>
<organism evidence="1 2">
    <name type="scientific">Pisolithus tinctorius Marx 270</name>
    <dbReference type="NCBI Taxonomy" id="870435"/>
    <lineage>
        <taxon>Eukaryota</taxon>
        <taxon>Fungi</taxon>
        <taxon>Dikarya</taxon>
        <taxon>Basidiomycota</taxon>
        <taxon>Agaricomycotina</taxon>
        <taxon>Agaricomycetes</taxon>
        <taxon>Agaricomycetidae</taxon>
        <taxon>Boletales</taxon>
        <taxon>Sclerodermatineae</taxon>
        <taxon>Pisolithaceae</taxon>
        <taxon>Pisolithus</taxon>
    </lineage>
</organism>
<proteinExistence type="predicted"/>